<dbReference type="Pfam" id="PF04333">
    <property type="entry name" value="MlaA"/>
    <property type="match status" value="1"/>
</dbReference>
<comment type="caution">
    <text evidence="4">The sequence shown here is derived from an EMBL/GenBank/DDBJ whole genome shotgun (WGS) entry which is preliminary data.</text>
</comment>
<proteinExistence type="inferred from homology"/>
<dbReference type="PANTHER" id="PTHR30035:SF3">
    <property type="entry name" value="INTERMEMBRANE PHOSPHOLIPID TRANSPORT SYSTEM LIPOPROTEIN MLAA"/>
    <property type="match status" value="1"/>
</dbReference>
<reference evidence="4 5" key="1">
    <citation type="submission" date="2020-05" db="EMBL/GenBank/DDBJ databases">
        <title>Azospirillum oleiclasticum sp. nov, a nitrogen-fixing and heavy crude oil-emulsifying bacterium isolated from the crude oil of Yumen Oilfield.</title>
        <authorList>
            <person name="Wu D."/>
            <person name="Cai M."/>
            <person name="Zhang X."/>
        </authorList>
    </citation>
    <scope>NUCLEOTIDE SEQUENCE [LARGE SCALE GENOMIC DNA]</scope>
    <source>
        <strain evidence="4 5">ROY-1-1-2</strain>
    </source>
</reference>
<evidence type="ECO:0000313" key="5">
    <source>
        <dbReference type="Proteomes" id="UP000584642"/>
    </source>
</evidence>
<feature type="chain" id="PRO_5046600777" evidence="3">
    <location>
        <begin position="26"/>
        <end position="223"/>
    </location>
</feature>
<comment type="similarity">
    <text evidence="1">Belongs to the MlaA family.</text>
</comment>
<dbReference type="EMBL" id="JABFDB010000008">
    <property type="protein sequence ID" value="NYZ20554.1"/>
    <property type="molecule type" value="Genomic_DNA"/>
</dbReference>
<dbReference type="PANTHER" id="PTHR30035">
    <property type="entry name" value="LIPOPROTEIN VACJ-RELATED"/>
    <property type="match status" value="1"/>
</dbReference>
<gene>
    <name evidence="4" type="ORF">HND93_12600</name>
</gene>
<organism evidence="4 5">
    <name type="scientific">Azospirillum oleiclasticum</name>
    <dbReference type="NCBI Taxonomy" id="2735135"/>
    <lineage>
        <taxon>Bacteria</taxon>
        <taxon>Pseudomonadati</taxon>
        <taxon>Pseudomonadota</taxon>
        <taxon>Alphaproteobacteria</taxon>
        <taxon>Rhodospirillales</taxon>
        <taxon>Azospirillaceae</taxon>
        <taxon>Azospirillum</taxon>
    </lineage>
</organism>
<evidence type="ECO:0000256" key="3">
    <source>
        <dbReference type="SAM" id="SignalP"/>
    </source>
</evidence>
<keyword evidence="2 3" id="KW-0732">Signal</keyword>
<name>A0ABX2TBZ2_9PROT</name>
<protein>
    <submittedName>
        <fullName evidence="4">Uncharacterized protein</fullName>
    </submittedName>
</protein>
<evidence type="ECO:0000313" key="4">
    <source>
        <dbReference type="EMBL" id="NYZ20554.1"/>
    </source>
</evidence>
<evidence type="ECO:0000256" key="1">
    <source>
        <dbReference type="ARBA" id="ARBA00010634"/>
    </source>
</evidence>
<sequence length="223" mass="22354">MAAAFRRTLGVLILLTAFGAGTARADGLDAFNAATLAINHTLAGHVVVPALDAYRKLPPFMQAMGANAYANLTEPVTALSWAMAGEGAKAGESMVRFGINSTAGLLGVMDVASAAGFTVPKKYFSEGVCAAGIPAGRYVEVPGAGASSAGVLSAALAVMVGSTWALSYVSVEVAVASVVLDLVATAAALEGLVASGDVGPVRRQADYMAWLERSGCEVAATAG</sequence>
<accession>A0ABX2TBZ2</accession>
<dbReference type="Proteomes" id="UP000584642">
    <property type="component" value="Unassembled WGS sequence"/>
</dbReference>
<keyword evidence="5" id="KW-1185">Reference proteome</keyword>
<evidence type="ECO:0000256" key="2">
    <source>
        <dbReference type="ARBA" id="ARBA00022729"/>
    </source>
</evidence>
<dbReference type="PRINTS" id="PR01805">
    <property type="entry name" value="VACJLIPOPROT"/>
</dbReference>
<feature type="signal peptide" evidence="3">
    <location>
        <begin position="1"/>
        <end position="25"/>
    </location>
</feature>
<dbReference type="RefSeq" id="WP_180282325.1">
    <property type="nucleotide sequence ID" value="NZ_JABFDB010000008.1"/>
</dbReference>
<dbReference type="InterPro" id="IPR007428">
    <property type="entry name" value="MlaA"/>
</dbReference>